<evidence type="ECO:0000313" key="2">
    <source>
        <dbReference type="Proteomes" id="UP000269412"/>
    </source>
</evidence>
<gene>
    <name evidence="1" type="ORF">CLV91_2179</name>
</gene>
<reference evidence="1 2" key="1">
    <citation type="submission" date="2018-10" db="EMBL/GenBank/DDBJ databases">
        <title>Genomic Encyclopedia of Archaeal and Bacterial Type Strains, Phase II (KMG-II): from individual species to whole genera.</title>
        <authorList>
            <person name="Goeker M."/>
        </authorList>
    </citation>
    <scope>NUCLEOTIDE SEQUENCE [LARGE SCALE GENOMIC DNA]</scope>
    <source>
        <strain evidence="1 2">DSM 25230</strain>
    </source>
</reference>
<sequence>MKIKHVVLAIALGAFFASCENDDNGGESLPLGAYENGILVVNEGPFQNGSGTISFLSDDLETNEAAIYNKVNNKDLGNVIQSIGFADNTAYVIANVSNTIEVINRNTFESEGTIDADLSNPRYFVAVNGKGYVTNWGDTSDETDDFIAVINLSTNTVESTIPVALGPEAIVAKGNTIYVAHQGAFGTNSIVSVIDVTSEDITKTLEVGKRPNSLVLDANDNIWVLASGGSSWPVPEDESAGVLSEINTSTNEVVTTINFNGVEHPSFLNIDGENLYYNLGKDVYTLKTTDDTLPTSSYVTHTATSLYGMDVYNGKLYLADALDYASNGSLTIYDLNTQAVDKTFTVGLNPNGVYFNE</sequence>
<dbReference type="InterPro" id="IPR031815">
    <property type="entry name" value="DUF5074"/>
</dbReference>
<organism evidence="1 2">
    <name type="scientific">Maribacter vaceletii</name>
    <dbReference type="NCBI Taxonomy" id="1206816"/>
    <lineage>
        <taxon>Bacteria</taxon>
        <taxon>Pseudomonadati</taxon>
        <taxon>Bacteroidota</taxon>
        <taxon>Flavobacteriia</taxon>
        <taxon>Flavobacteriales</taxon>
        <taxon>Flavobacteriaceae</taxon>
        <taxon>Maribacter</taxon>
    </lineage>
</organism>
<protein>
    <submittedName>
        <fullName evidence="1">YVTN family beta-propeller protein</fullName>
    </submittedName>
</protein>
<dbReference type="RefSeq" id="WP_121067657.1">
    <property type="nucleotide sequence ID" value="NZ_RBIQ01000008.1"/>
</dbReference>
<evidence type="ECO:0000313" key="1">
    <source>
        <dbReference type="EMBL" id="RKR13460.1"/>
    </source>
</evidence>
<dbReference type="SUPFAM" id="SSF51004">
    <property type="entry name" value="C-terminal (heme d1) domain of cytochrome cd1-nitrite reductase"/>
    <property type="match status" value="1"/>
</dbReference>
<dbReference type="PANTHER" id="PTHR47197:SF3">
    <property type="entry name" value="DIHYDRO-HEME D1 DEHYDROGENASE"/>
    <property type="match status" value="1"/>
</dbReference>
<accession>A0A495E954</accession>
<comment type="caution">
    <text evidence="1">The sequence shown here is derived from an EMBL/GenBank/DDBJ whole genome shotgun (WGS) entry which is preliminary data.</text>
</comment>
<keyword evidence="2" id="KW-1185">Reference proteome</keyword>
<dbReference type="AlphaFoldDB" id="A0A495E954"/>
<dbReference type="InterPro" id="IPR015943">
    <property type="entry name" value="WD40/YVTN_repeat-like_dom_sf"/>
</dbReference>
<dbReference type="InterPro" id="IPR011048">
    <property type="entry name" value="Haem_d1_sf"/>
</dbReference>
<dbReference type="PROSITE" id="PS51257">
    <property type="entry name" value="PROKAR_LIPOPROTEIN"/>
    <property type="match status" value="1"/>
</dbReference>
<name>A0A495E954_9FLAO</name>
<dbReference type="InterPro" id="IPR051200">
    <property type="entry name" value="Host-pathogen_enzymatic-act"/>
</dbReference>
<dbReference type="EMBL" id="RBIQ01000008">
    <property type="protein sequence ID" value="RKR13460.1"/>
    <property type="molecule type" value="Genomic_DNA"/>
</dbReference>
<dbReference type="PANTHER" id="PTHR47197">
    <property type="entry name" value="PROTEIN NIRF"/>
    <property type="match status" value="1"/>
</dbReference>
<dbReference type="OrthoDB" id="9773938at2"/>
<dbReference type="Pfam" id="PF16819">
    <property type="entry name" value="DUF5074"/>
    <property type="match status" value="1"/>
</dbReference>
<dbReference type="Gene3D" id="2.130.10.10">
    <property type="entry name" value="YVTN repeat-like/Quinoprotein amine dehydrogenase"/>
    <property type="match status" value="1"/>
</dbReference>
<proteinExistence type="predicted"/>
<dbReference type="Proteomes" id="UP000269412">
    <property type="component" value="Unassembled WGS sequence"/>
</dbReference>